<dbReference type="EMBL" id="JWJG01000028">
    <property type="protein sequence ID" value="KIF82759.1"/>
    <property type="molecule type" value="Genomic_DNA"/>
</dbReference>
<keyword evidence="1" id="KW-1133">Transmembrane helix</keyword>
<keyword evidence="3" id="KW-1185">Reference proteome</keyword>
<dbReference type="OrthoDB" id="8779073at2"/>
<evidence type="ECO:0000256" key="1">
    <source>
        <dbReference type="SAM" id="Phobius"/>
    </source>
</evidence>
<gene>
    <name evidence="2" type="ORF">TSA66_21105</name>
</gene>
<comment type="caution">
    <text evidence="2">The sequence shown here is derived from an EMBL/GenBank/DDBJ whole genome shotgun (WGS) entry which is preliminary data.</text>
</comment>
<dbReference type="RefSeq" id="WP_040041390.1">
    <property type="nucleotide sequence ID" value="NZ_JWJG01000028.1"/>
</dbReference>
<protein>
    <submittedName>
        <fullName evidence="2">Uncharacterized protein</fullName>
    </submittedName>
</protein>
<dbReference type="Proteomes" id="UP000031572">
    <property type="component" value="Unassembled WGS sequence"/>
</dbReference>
<evidence type="ECO:0000313" key="2">
    <source>
        <dbReference type="EMBL" id="KIF82759.1"/>
    </source>
</evidence>
<reference evidence="2 3" key="1">
    <citation type="submission" date="2014-12" db="EMBL/GenBank/DDBJ databases">
        <title>Denitrispirillum autotrophicum gen. nov., sp. nov., Denitrifying, Facultatively Autotrophic Bacteria Isolated from Rice Paddy Soil.</title>
        <authorList>
            <person name="Ishii S."/>
            <person name="Ashida N."/>
            <person name="Ohno H."/>
            <person name="Otsuka S."/>
            <person name="Yokota A."/>
            <person name="Senoo K."/>
        </authorList>
    </citation>
    <scope>NUCLEOTIDE SEQUENCE [LARGE SCALE GENOMIC DNA]</scope>
    <source>
        <strain evidence="2 3">TSA66</strain>
    </source>
</reference>
<dbReference type="AlphaFoldDB" id="A0A0C2BRQ3"/>
<evidence type="ECO:0000313" key="3">
    <source>
        <dbReference type="Proteomes" id="UP000031572"/>
    </source>
</evidence>
<feature type="transmembrane region" description="Helical" evidence="1">
    <location>
        <begin position="31"/>
        <end position="59"/>
    </location>
</feature>
<dbReference type="STRING" id="709839.TSA66_21105"/>
<proteinExistence type="predicted"/>
<accession>A0A0C2BRQ3</accession>
<keyword evidence="1" id="KW-0812">Transmembrane</keyword>
<keyword evidence="1" id="KW-0472">Membrane</keyword>
<organism evidence="2 3">
    <name type="scientific">Noviherbaspirillum autotrophicum</name>
    <dbReference type="NCBI Taxonomy" id="709839"/>
    <lineage>
        <taxon>Bacteria</taxon>
        <taxon>Pseudomonadati</taxon>
        <taxon>Pseudomonadota</taxon>
        <taxon>Betaproteobacteria</taxon>
        <taxon>Burkholderiales</taxon>
        <taxon>Oxalobacteraceae</taxon>
        <taxon>Noviherbaspirillum</taxon>
    </lineage>
</organism>
<name>A0A0C2BRQ3_9BURK</name>
<sequence length="106" mass="11317">MTILTIAFPVQAALPAAEALAGTAISVARPLLGFSVLAALLVMFKPLLVGLLRAALLVVKPRRTLEERNARRTMKGVLMLNRLARDYEGTQPALAAELRAIAARGN</sequence>